<dbReference type="InterPro" id="IPR006311">
    <property type="entry name" value="TAT_signal"/>
</dbReference>
<reference evidence="1 2" key="1">
    <citation type="journal article" date="2015" name="Genome Announc.">
        <title>Genome Sequences of Oblitimonas alkaliphila gen. nov. sp. nov. (Proposed), a Novel Bacterium of the Pseudomonadaceae Family.</title>
        <authorList>
            <person name="Lauer A.C."/>
            <person name="Nicholson A.C."/>
            <person name="Humrighouse B.W."/>
            <person name="Emery B."/>
            <person name="Drobish A."/>
            <person name="Juieng P."/>
            <person name="Loparev V."/>
            <person name="McQuiston J.R."/>
        </authorList>
    </citation>
    <scope>NUCLEOTIDE SEQUENCE [LARGE SCALE GENOMIC DNA]</scope>
    <source>
        <strain evidence="1 2">E5571</strain>
    </source>
</reference>
<protein>
    <recommendedName>
        <fullName evidence="3">Twin-arginine translocation pathway signal protein</fullName>
    </recommendedName>
</protein>
<evidence type="ECO:0000313" key="1">
    <source>
        <dbReference type="EMBL" id="AKX59438.1"/>
    </source>
</evidence>
<name>A0A0K1XE22_9GAMM</name>
<dbReference type="PROSITE" id="PS51318">
    <property type="entry name" value="TAT"/>
    <property type="match status" value="1"/>
</dbReference>
<sequence length="180" mass="20321">MPDKTQHKTLITRRCLLQASLVGGALAVGGGSAYLAWAPTEQVAESYQWLRASEVQLLSYIVPVVLAGNRPQNAEQLQDYLIALDYKLLHLSRDKAEQLRQLLTVLNQRWSRWPLTGIWQDWSETSPEQIQAFLQRWQHSSLSVLVMGQAALTQLLLLTRYSQLDSWAHCGYPGPPDILG</sequence>
<dbReference type="Proteomes" id="UP000063953">
    <property type="component" value="Chromosome"/>
</dbReference>
<gene>
    <name evidence="1" type="ORF">AKN88_05460</name>
</gene>
<dbReference type="AlphaFoldDB" id="A0A0K1XE22"/>
<organism evidence="1 2">
    <name type="scientific">Thiopseudomonas alkaliphila</name>
    <dbReference type="NCBI Taxonomy" id="1697053"/>
    <lineage>
        <taxon>Bacteria</taxon>
        <taxon>Pseudomonadati</taxon>
        <taxon>Pseudomonadota</taxon>
        <taxon>Gammaproteobacteria</taxon>
        <taxon>Pseudomonadales</taxon>
        <taxon>Pseudomonadaceae</taxon>
        <taxon>Thiopseudomonas</taxon>
    </lineage>
</organism>
<dbReference type="RefSeq" id="WP_053100618.1">
    <property type="nucleotide sequence ID" value="NZ_CP012365.1"/>
</dbReference>
<keyword evidence="2" id="KW-1185">Reference proteome</keyword>
<accession>A0A0K1XE22</accession>
<dbReference type="STRING" id="1697053.AKN87_07995"/>
<proteinExistence type="predicted"/>
<evidence type="ECO:0008006" key="3">
    <source>
        <dbReference type="Google" id="ProtNLM"/>
    </source>
</evidence>
<dbReference type="EMBL" id="CP012365">
    <property type="protein sequence ID" value="AKX59438.1"/>
    <property type="molecule type" value="Genomic_DNA"/>
</dbReference>
<evidence type="ECO:0000313" key="2">
    <source>
        <dbReference type="Proteomes" id="UP000063953"/>
    </source>
</evidence>